<dbReference type="SMART" id="SM00422">
    <property type="entry name" value="HTH_MERR"/>
    <property type="match status" value="1"/>
</dbReference>
<comment type="caution">
    <text evidence="3">The sequence shown here is derived from an EMBL/GenBank/DDBJ whole genome shotgun (WGS) entry which is preliminary data.</text>
</comment>
<dbReference type="RefSeq" id="WP_154727752.1">
    <property type="nucleotide sequence ID" value="NZ_SZYE01000002.1"/>
</dbReference>
<dbReference type="GO" id="GO:0003677">
    <property type="term" value="F:DNA binding"/>
    <property type="evidence" value="ECO:0007669"/>
    <property type="project" value="UniProtKB-KW"/>
</dbReference>
<dbReference type="CDD" id="cd00592">
    <property type="entry name" value="HTH_MerR-like"/>
    <property type="match status" value="1"/>
</dbReference>
<dbReference type="PANTHER" id="PTHR30204">
    <property type="entry name" value="REDOX-CYCLING DRUG-SENSING TRANSCRIPTIONAL ACTIVATOR SOXR"/>
    <property type="match status" value="1"/>
</dbReference>
<evidence type="ECO:0000313" key="4">
    <source>
        <dbReference type="Proteomes" id="UP000308121"/>
    </source>
</evidence>
<dbReference type="Gene3D" id="1.10.1660.10">
    <property type="match status" value="1"/>
</dbReference>
<dbReference type="AlphaFoldDB" id="A0A7Z8K239"/>
<feature type="domain" description="HTH merR-type" evidence="2">
    <location>
        <begin position="1"/>
        <end position="70"/>
    </location>
</feature>
<name>A0A7Z8K239_9CELL</name>
<dbReference type="PROSITE" id="PS50937">
    <property type="entry name" value="HTH_MERR_2"/>
    <property type="match status" value="1"/>
</dbReference>
<dbReference type="GO" id="GO:0003700">
    <property type="term" value="F:DNA-binding transcription factor activity"/>
    <property type="evidence" value="ECO:0007669"/>
    <property type="project" value="InterPro"/>
</dbReference>
<keyword evidence="1" id="KW-0238">DNA-binding</keyword>
<protein>
    <submittedName>
        <fullName evidence="3">MerR family transcriptional regulator</fullName>
    </submittedName>
</protein>
<dbReference type="Proteomes" id="UP000308121">
    <property type="component" value="Unassembled WGS sequence"/>
</dbReference>
<sequence>MLTIGQLATHAGVTVKAVRVYHAKGLLPEPARDASGYRRYDSRAVVDLTRIVTLAQAGVPLARIPDVLAADGDDLARHVALIDATLGDRVRSLERRRARLQHLGRPDRLCLPAEAIAYLDRLGAIGLSERYQDAIRDDWILGYAVAPDLARGILPTHAALLDDEEYVAVLRGYDDAIDRNPDDPRLAEVADTAAALARRMTTVPDLPAFGHVRPDVVDLLTAHAGVDSPAWRELDRLLADRLHPEGPES</sequence>
<evidence type="ECO:0000259" key="2">
    <source>
        <dbReference type="PROSITE" id="PS50937"/>
    </source>
</evidence>
<reference evidence="3 4" key="1">
    <citation type="submission" date="2019-05" db="EMBL/GenBank/DDBJ databases">
        <title>Genome sequence of Cellulomonas hominis strain CS1.</title>
        <authorList>
            <person name="Belmont J."/>
            <person name="Maclea K.S."/>
        </authorList>
    </citation>
    <scope>NUCLEOTIDE SEQUENCE [LARGE SCALE GENOMIC DNA]</scope>
    <source>
        <strain evidence="3 4">CS1</strain>
    </source>
</reference>
<dbReference type="InterPro" id="IPR009061">
    <property type="entry name" value="DNA-bd_dom_put_sf"/>
</dbReference>
<evidence type="ECO:0000256" key="1">
    <source>
        <dbReference type="ARBA" id="ARBA00023125"/>
    </source>
</evidence>
<accession>A0A7Z8K239</accession>
<dbReference type="Pfam" id="PF13411">
    <property type="entry name" value="MerR_1"/>
    <property type="match status" value="1"/>
</dbReference>
<gene>
    <name evidence="3" type="ORF">FA014_00455</name>
</gene>
<dbReference type="PANTHER" id="PTHR30204:SF93">
    <property type="entry name" value="HTH MERR-TYPE DOMAIN-CONTAINING PROTEIN"/>
    <property type="match status" value="1"/>
</dbReference>
<organism evidence="3 4">
    <name type="scientific">Cellulomonas hominis</name>
    <dbReference type="NCBI Taxonomy" id="156981"/>
    <lineage>
        <taxon>Bacteria</taxon>
        <taxon>Bacillati</taxon>
        <taxon>Actinomycetota</taxon>
        <taxon>Actinomycetes</taxon>
        <taxon>Micrococcales</taxon>
        <taxon>Cellulomonadaceae</taxon>
        <taxon>Cellulomonas</taxon>
    </lineage>
</organism>
<dbReference type="SUPFAM" id="SSF46955">
    <property type="entry name" value="Putative DNA-binding domain"/>
    <property type="match status" value="1"/>
</dbReference>
<dbReference type="InterPro" id="IPR047057">
    <property type="entry name" value="MerR_fam"/>
</dbReference>
<dbReference type="PRINTS" id="PR00040">
    <property type="entry name" value="HTHMERR"/>
</dbReference>
<dbReference type="OrthoDB" id="4569196at2"/>
<evidence type="ECO:0000313" key="3">
    <source>
        <dbReference type="EMBL" id="TKR27348.1"/>
    </source>
</evidence>
<proteinExistence type="predicted"/>
<dbReference type="InterPro" id="IPR000551">
    <property type="entry name" value="MerR-type_HTH_dom"/>
</dbReference>
<dbReference type="EMBL" id="SZYE01000002">
    <property type="protein sequence ID" value="TKR27348.1"/>
    <property type="molecule type" value="Genomic_DNA"/>
</dbReference>